<feature type="region of interest" description="Disordered" evidence="1">
    <location>
        <begin position="48"/>
        <end position="102"/>
    </location>
</feature>
<dbReference type="OrthoDB" id="5569309at2759"/>
<sequence>MAAPAFAGSLQAKKKAELQEIASALSISDIGTKEELQNRIKAHLEKHQEKLEEEPAFAGLFGRLNKRKRQGSEKPAPSRFAPDEPPKHELSPARSSRRSNALETVREITPVEEEAPVEEVEEAATVPFLDRIGLSAPDDSGALVATSPRRVRDLLPKPDEIISISAVKLREESAIVLQQGNDMLLTLRGFLSNSRNIWSLTAVFEVLYILHAIIPWARFEVPLSPTSVVGIPYPPLAAFQTSAFWLTLYHWSLPALFIPALFGTLISFRPAPQQSPDNPHVVNMPFDPLTASIIRLAAHIAYPFASVDETSVQGVDVLGWRWRVLGAGVGLAFAFAEAISGKLIPAAVIVEDEDGELTRLQIEA</sequence>
<dbReference type="InterPro" id="IPR003034">
    <property type="entry name" value="SAP_dom"/>
</dbReference>
<dbReference type="GO" id="GO:0016020">
    <property type="term" value="C:membrane"/>
    <property type="evidence" value="ECO:0007669"/>
    <property type="project" value="TreeGrafter"/>
</dbReference>
<dbReference type="Proteomes" id="UP000076532">
    <property type="component" value="Unassembled WGS sequence"/>
</dbReference>
<gene>
    <name evidence="3" type="ORF">FIBSPDRAFT_850957</name>
</gene>
<dbReference type="EMBL" id="KV417495">
    <property type="protein sequence ID" value="KZP30217.1"/>
    <property type="molecule type" value="Genomic_DNA"/>
</dbReference>
<dbReference type="PANTHER" id="PTHR41807">
    <property type="entry name" value="GLUTATHIONE TRANSFERASE 3"/>
    <property type="match status" value="1"/>
</dbReference>
<dbReference type="PANTHER" id="PTHR41807:SF1">
    <property type="entry name" value="GLUTATHIONE TRANSFERASE 3"/>
    <property type="match status" value="1"/>
</dbReference>
<protein>
    <recommendedName>
        <fullName evidence="2">SAP domain-containing protein</fullName>
    </recommendedName>
</protein>
<dbReference type="InterPro" id="IPR038872">
    <property type="entry name" value="Put_GTT3"/>
</dbReference>
<reference evidence="3 4" key="1">
    <citation type="journal article" date="2016" name="Mol. Biol. Evol.">
        <title>Comparative Genomics of Early-Diverging Mushroom-Forming Fungi Provides Insights into the Origins of Lignocellulose Decay Capabilities.</title>
        <authorList>
            <person name="Nagy L.G."/>
            <person name="Riley R."/>
            <person name="Tritt A."/>
            <person name="Adam C."/>
            <person name="Daum C."/>
            <person name="Floudas D."/>
            <person name="Sun H."/>
            <person name="Yadav J.S."/>
            <person name="Pangilinan J."/>
            <person name="Larsson K.H."/>
            <person name="Matsuura K."/>
            <person name="Barry K."/>
            <person name="Labutti K."/>
            <person name="Kuo R."/>
            <person name="Ohm R.A."/>
            <person name="Bhattacharya S.S."/>
            <person name="Shirouzu T."/>
            <person name="Yoshinaga Y."/>
            <person name="Martin F.M."/>
            <person name="Grigoriev I.V."/>
            <person name="Hibbett D.S."/>
        </authorList>
    </citation>
    <scope>NUCLEOTIDE SEQUENCE [LARGE SCALE GENOMIC DNA]</scope>
    <source>
        <strain evidence="3 4">CBS 109695</strain>
    </source>
</reference>
<dbReference type="STRING" id="436010.A0A166T5V1"/>
<evidence type="ECO:0000259" key="2">
    <source>
        <dbReference type="Pfam" id="PF02037"/>
    </source>
</evidence>
<feature type="compositionally biased region" description="Basic and acidic residues" evidence="1">
    <location>
        <begin position="81"/>
        <end position="91"/>
    </location>
</feature>
<evidence type="ECO:0000313" key="4">
    <source>
        <dbReference type="Proteomes" id="UP000076532"/>
    </source>
</evidence>
<dbReference type="AlphaFoldDB" id="A0A166T5V1"/>
<evidence type="ECO:0000313" key="3">
    <source>
        <dbReference type="EMBL" id="KZP30217.1"/>
    </source>
</evidence>
<accession>A0A166T5V1</accession>
<organism evidence="3 4">
    <name type="scientific">Athelia psychrophila</name>
    <dbReference type="NCBI Taxonomy" id="1759441"/>
    <lineage>
        <taxon>Eukaryota</taxon>
        <taxon>Fungi</taxon>
        <taxon>Dikarya</taxon>
        <taxon>Basidiomycota</taxon>
        <taxon>Agaricomycotina</taxon>
        <taxon>Agaricomycetes</taxon>
        <taxon>Agaricomycetidae</taxon>
        <taxon>Atheliales</taxon>
        <taxon>Atheliaceae</taxon>
        <taxon>Athelia</taxon>
    </lineage>
</organism>
<name>A0A166T5V1_9AGAM</name>
<evidence type="ECO:0000256" key="1">
    <source>
        <dbReference type="SAM" id="MobiDB-lite"/>
    </source>
</evidence>
<proteinExistence type="predicted"/>
<keyword evidence="4" id="KW-1185">Reference proteome</keyword>
<dbReference type="Pfam" id="PF02037">
    <property type="entry name" value="SAP"/>
    <property type="match status" value="1"/>
</dbReference>
<feature type="domain" description="SAP" evidence="2">
    <location>
        <begin position="11"/>
        <end position="45"/>
    </location>
</feature>